<name>A0AA86SDM3_9FABA</name>
<dbReference type="Gramene" id="rna-AYBTSS11_LOCUS11481">
    <property type="protein sequence ID" value="CAJ1943678.1"/>
    <property type="gene ID" value="gene-AYBTSS11_LOCUS11481"/>
</dbReference>
<sequence>MLNKYTVMNCDGWLSRGPRKGYGKSLYSCGSAKRLELGAVKYTLNNGTYDLTIRSSTLTKSYLMLLSQACFTTNAQHARYSMDFLLLGPIKNEGTRLRGFVLDAQGFLPKKAMLSMVL</sequence>
<accession>A0AA86SDM3</accession>
<gene>
    <name evidence="1" type="ORF">AYBTSS11_LOCUS11481</name>
</gene>
<organism evidence="1 2">
    <name type="scientific">Sphenostylis stenocarpa</name>
    <dbReference type="NCBI Taxonomy" id="92480"/>
    <lineage>
        <taxon>Eukaryota</taxon>
        <taxon>Viridiplantae</taxon>
        <taxon>Streptophyta</taxon>
        <taxon>Embryophyta</taxon>
        <taxon>Tracheophyta</taxon>
        <taxon>Spermatophyta</taxon>
        <taxon>Magnoliopsida</taxon>
        <taxon>eudicotyledons</taxon>
        <taxon>Gunneridae</taxon>
        <taxon>Pentapetalae</taxon>
        <taxon>rosids</taxon>
        <taxon>fabids</taxon>
        <taxon>Fabales</taxon>
        <taxon>Fabaceae</taxon>
        <taxon>Papilionoideae</taxon>
        <taxon>50 kb inversion clade</taxon>
        <taxon>NPAAA clade</taxon>
        <taxon>indigoferoid/millettioid clade</taxon>
        <taxon>Phaseoleae</taxon>
        <taxon>Sphenostylis</taxon>
    </lineage>
</organism>
<proteinExistence type="predicted"/>
<keyword evidence="2" id="KW-1185">Reference proteome</keyword>
<evidence type="ECO:0000313" key="1">
    <source>
        <dbReference type="EMBL" id="CAJ1943678.1"/>
    </source>
</evidence>
<dbReference type="EMBL" id="OY731400">
    <property type="protein sequence ID" value="CAJ1943678.1"/>
    <property type="molecule type" value="Genomic_DNA"/>
</dbReference>
<protein>
    <submittedName>
        <fullName evidence="1">Uncharacterized protein</fullName>
    </submittedName>
</protein>
<evidence type="ECO:0000313" key="2">
    <source>
        <dbReference type="Proteomes" id="UP001189624"/>
    </source>
</evidence>
<reference evidence="1" key="1">
    <citation type="submission" date="2023-10" db="EMBL/GenBank/DDBJ databases">
        <authorList>
            <person name="Domelevo Entfellner J.-B."/>
        </authorList>
    </citation>
    <scope>NUCLEOTIDE SEQUENCE</scope>
</reference>
<dbReference type="AlphaFoldDB" id="A0AA86SDM3"/>
<dbReference type="Proteomes" id="UP001189624">
    <property type="component" value="Chromosome 3"/>
</dbReference>